<evidence type="ECO:0000313" key="4">
    <source>
        <dbReference type="EMBL" id="KAL0571147.1"/>
    </source>
</evidence>
<dbReference type="Pfam" id="PF12409">
    <property type="entry name" value="P5-ATPase"/>
    <property type="match status" value="1"/>
</dbReference>
<feature type="compositionally biased region" description="Basic and acidic residues" evidence="2">
    <location>
        <begin position="310"/>
        <end position="325"/>
    </location>
</feature>
<organism evidence="4 5">
    <name type="scientific">Marasmius crinis-equi</name>
    <dbReference type="NCBI Taxonomy" id="585013"/>
    <lineage>
        <taxon>Eukaryota</taxon>
        <taxon>Fungi</taxon>
        <taxon>Dikarya</taxon>
        <taxon>Basidiomycota</taxon>
        <taxon>Agaricomycotina</taxon>
        <taxon>Agaricomycetes</taxon>
        <taxon>Agaricomycetidae</taxon>
        <taxon>Agaricales</taxon>
        <taxon>Marasmiineae</taxon>
        <taxon>Marasmiaceae</taxon>
        <taxon>Marasmius</taxon>
    </lineage>
</organism>
<dbReference type="Proteomes" id="UP001465976">
    <property type="component" value="Unassembled WGS sequence"/>
</dbReference>
<comment type="catalytic activity">
    <reaction evidence="1">
        <text>ATP + H2O = ADP + phosphate + H(+)</text>
        <dbReference type="Rhea" id="RHEA:13065"/>
        <dbReference type="ChEBI" id="CHEBI:15377"/>
        <dbReference type="ChEBI" id="CHEBI:15378"/>
        <dbReference type="ChEBI" id="CHEBI:30616"/>
        <dbReference type="ChEBI" id="CHEBI:43474"/>
        <dbReference type="ChEBI" id="CHEBI:456216"/>
    </reaction>
</comment>
<name>A0ABR3F7T1_9AGAR</name>
<protein>
    <recommendedName>
        <fullName evidence="1">Cation-transporting ATPase</fullName>
        <ecNumber evidence="1">7.2.2.-</ecNumber>
    </recommendedName>
</protein>
<evidence type="ECO:0000256" key="2">
    <source>
        <dbReference type="SAM" id="MobiDB-lite"/>
    </source>
</evidence>
<dbReference type="EMBL" id="JBAHYK010000813">
    <property type="protein sequence ID" value="KAL0571147.1"/>
    <property type="molecule type" value="Genomic_DNA"/>
</dbReference>
<keyword evidence="1" id="KW-0479">Metal-binding</keyword>
<evidence type="ECO:0000259" key="3">
    <source>
        <dbReference type="Pfam" id="PF12409"/>
    </source>
</evidence>
<evidence type="ECO:0000256" key="1">
    <source>
        <dbReference type="RuleBase" id="RU362082"/>
    </source>
</evidence>
<feature type="domain" description="P5B-type ATPase N-terminal" evidence="3">
    <location>
        <begin position="516"/>
        <end position="644"/>
    </location>
</feature>
<proteinExistence type="inferred from homology"/>
<comment type="caution">
    <text evidence="4">The sequence shown here is derived from an EMBL/GenBank/DDBJ whole genome shotgun (WGS) entry which is preliminary data.</text>
</comment>
<reference evidence="4 5" key="1">
    <citation type="submission" date="2024-02" db="EMBL/GenBank/DDBJ databases">
        <title>A draft genome for the cacao thread blight pathogen Marasmius crinis-equi.</title>
        <authorList>
            <person name="Cohen S.P."/>
            <person name="Baruah I.K."/>
            <person name="Amoako-Attah I."/>
            <person name="Bukari Y."/>
            <person name="Meinhardt L.W."/>
            <person name="Bailey B.A."/>
        </authorList>
    </citation>
    <scope>NUCLEOTIDE SEQUENCE [LARGE SCALE GENOMIC DNA]</scope>
    <source>
        <strain evidence="4 5">GH-76</strain>
    </source>
</reference>
<keyword evidence="1" id="KW-1278">Translocase</keyword>
<gene>
    <name evidence="4" type="ORF">V5O48_010802</name>
</gene>
<keyword evidence="1" id="KW-0067">ATP-binding</keyword>
<feature type="region of interest" description="Disordered" evidence="2">
    <location>
        <begin position="184"/>
        <end position="445"/>
    </location>
</feature>
<comment type="similarity">
    <text evidence="1">Belongs to the cation transport ATPase (P-type) (TC 3.A.3) family. Type V subfamily.</text>
</comment>
<dbReference type="InterPro" id="IPR047819">
    <property type="entry name" value="P5A-ATPase_N"/>
</dbReference>
<feature type="compositionally biased region" description="Basic and acidic residues" evidence="2">
    <location>
        <begin position="24"/>
        <end position="33"/>
    </location>
</feature>
<keyword evidence="1" id="KW-0460">Magnesium</keyword>
<feature type="compositionally biased region" description="Low complexity" evidence="2">
    <location>
        <begin position="430"/>
        <end position="444"/>
    </location>
</feature>
<feature type="region of interest" description="Disordered" evidence="2">
    <location>
        <begin position="1"/>
        <end position="45"/>
    </location>
</feature>
<evidence type="ECO:0000313" key="5">
    <source>
        <dbReference type="Proteomes" id="UP001465976"/>
    </source>
</evidence>
<dbReference type="EC" id="7.2.2.-" evidence="1"/>
<keyword evidence="1" id="KW-0547">Nucleotide-binding</keyword>
<sequence length="693" mass="78358">MSKTLSLQRPRSVPPADSEEEYEELVRELEPDPRYATPGPDDAPEEIQERISDVVDRLMQLDEQWTTFFAWKNQHHVPGRLKVYEFIKKMADRYVGRRVPFRSARHHRFKMHHILRALLLNNDPKLGDDCLETLHLLSLYGPEGTRLQDPRIVKEMDNKEQPKHGAKPIKRFLRLLREIDREWQARSNSTRPEAEEPGHQAAGSVNEPLESGTGSSSEVIEMTPVAGSSRPDPTRVHDYTEGAAPIDIEAAVSNNRRSRRDSQYSAYDDVGEGSIFSGPGHSAIPSSVTRMPNVEPGRRSSDGWSRNRRRSIDSSRRSLDRRLSQDSEASQTSRRTEEDEDEDGLSESYGTRRIRHRSPSPDISRSGVLGNIASFFGKSSTTEPPDGRRSAMSRRSSGSFSRHSRRSSRSRSEAGSEYGAESDNEQERWGYSSGEEGSDDGVSVMSRDHRDDISITASMQYDSEPPSPSLAHNLPLLNSDPIFGGESRIDIEIPFSELDPPPPGPPARQTLYMEDEDTSIRMIGYEAIVWREHAWRICCIVTCGILGLLGHWFPRLWLRWVARETSFKKIRRGFVVVETLHTDVALFPVKILDYPYPIHTALPPVASDGLSTPTSNASDDTYDVESKILRKLLVVDYRYTRFILDPRTGLFSVLRLVIRLCTVSSADFATLLHLTESGATQRARLPRLSARAW</sequence>
<keyword evidence="5" id="KW-1185">Reference proteome</keyword>
<comment type="subcellular location">
    <subcellularLocation>
        <location evidence="1">Membrane</location>
        <topology evidence="1">Multi-pass membrane protein</topology>
    </subcellularLocation>
</comment>
<accession>A0ABR3F7T1</accession>